<evidence type="ECO:0000313" key="10">
    <source>
        <dbReference type="Ensembl" id="ENSOCUP00000001772.4"/>
    </source>
</evidence>
<keyword evidence="5" id="KW-0964">Secreted</keyword>
<dbReference type="InParanoid" id="G1SGQ2"/>
<accession>G1SGQ2</accession>
<evidence type="ECO:0000256" key="3">
    <source>
        <dbReference type="ARBA" id="ARBA00008576"/>
    </source>
</evidence>
<dbReference type="InterPro" id="IPR046350">
    <property type="entry name" value="Cystatin_sf"/>
</dbReference>
<dbReference type="PANTHER" id="PTHR15444">
    <property type="entry name" value="SECRETED PHOSPHOPROTEIN 24"/>
    <property type="match status" value="1"/>
</dbReference>
<dbReference type="FunCoup" id="G1SGQ2">
    <property type="interactions" value="1"/>
</dbReference>
<dbReference type="STRING" id="9986.ENSOCUP00000001772"/>
<evidence type="ECO:0000256" key="2">
    <source>
        <dbReference type="ARBA" id="ARBA00004613"/>
    </source>
</evidence>
<dbReference type="InterPro" id="IPR010892">
    <property type="entry name" value="Spp-24"/>
</dbReference>
<comment type="function">
    <text evidence="1">Could coordinate an aspect of bone turnover.</text>
</comment>
<dbReference type="Gene3D" id="3.10.450.10">
    <property type="match status" value="1"/>
</dbReference>
<dbReference type="Ensembl" id="ENSOCUT00000002054.4">
    <property type="protein sequence ID" value="ENSOCUP00000001772.4"/>
    <property type="gene ID" value="ENSOCUG00000002056.4"/>
</dbReference>
<dbReference type="Bgee" id="ENSOCUG00000002056">
    <property type="expression patterns" value="Expressed in liver and 12 other cell types or tissues"/>
</dbReference>
<keyword evidence="11" id="KW-1185">Reference proteome</keyword>
<dbReference type="Proteomes" id="UP000001811">
    <property type="component" value="Unplaced"/>
</dbReference>
<evidence type="ECO:0000313" key="11">
    <source>
        <dbReference type="Proteomes" id="UP000001811"/>
    </source>
</evidence>
<reference evidence="10" key="3">
    <citation type="submission" date="2025-09" db="UniProtKB">
        <authorList>
            <consortium name="Ensembl"/>
        </authorList>
    </citation>
    <scope>IDENTIFICATION</scope>
    <source>
        <strain evidence="10">Thorbecke</strain>
    </source>
</reference>
<evidence type="ECO:0000256" key="5">
    <source>
        <dbReference type="ARBA" id="ARBA00022525"/>
    </source>
</evidence>
<evidence type="ECO:0000256" key="9">
    <source>
        <dbReference type="ARBA" id="ARBA00029627"/>
    </source>
</evidence>
<reference evidence="10 11" key="1">
    <citation type="journal article" date="2011" name="Nature">
        <title>A high-resolution map of human evolutionary constraint using 29 mammals.</title>
        <authorList>
            <person name="Lindblad-Toh K."/>
            <person name="Garber M."/>
            <person name="Zuk O."/>
            <person name="Lin M.F."/>
            <person name="Parker B.J."/>
            <person name="Washietl S."/>
            <person name="Kheradpour P."/>
            <person name="Ernst J."/>
            <person name="Jordan G."/>
            <person name="Mauceli E."/>
            <person name="Ward L.D."/>
            <person name="Lowe C.B."/>
            <person name="Holloway A.K."/>
            <person name="Clamp M."/>
            <person name="Gnerre S."/>
            <person name="Alfoldi J."/>
            <person name="Beal K."/>
            <person name="Chang J."/>
            <person name="Clawson H."/>
            <person name="Cuff J."/>
            <person name="Di Palma F."/>
            <person name="Fitzgerald S."/>
            <person name="Flicek P."/>
            <person name="Guttman M."/>
            <person name="Hubisz M.J."/>
            <person name="Jaffe D.B."/>
            <person name="Jungreis I."/>
            <person name="Kent W.J."/>
            <person name="Kostka D."/>
            <person name="Lara M."/>
            <person name="Martins A.L."/>
            <person name="Massingham T."/>
            <person name="Moltke I."/>
            <person name="Raney B.J."/>
            <person name="Rasmussen M.D."/>
            <person name="Robinson J."/>
            <person name="Stark A."/>
            <person name="Vilella A.J."/>
            <person name="Wen J."/>
            <person name="Xie X."/>
            <person name="Zody M.C."/>
            <person name="Baldwin J."/>
            <person name="Bloom T."/>
            <person name="Chin C.W."/>
            <person name="Heiman D."/>
            <person name="Nicol R."/>
            <person name="Nusbaum C."/>
            <person name="Young S."/>
            <person name="Wilkinson J."/>
            <person name="Worley K.C."/>
            <person name="Kovar C.L."/>
            <person name="Muzny D.M."/>
            <person name="Gibbs R.A."/>
            <person name="Cree A."/>
            <person name="Dihn H.H."/>
            <person name="Fowler G."/>
            <person name="Jhangiani S."/>
            <person name="Joshi V."/>
            <person name="Lee S."/>
            <person name="Lewis L.R."/>
            <person name="Nazareth L.V."/>
            <person name="Okwuonu G."/>
            <person name="Santibanez J."/>
            <person name="Warren W.C."/>
            <person name="Mardis E.R."/>
            <person name="Weinstock G.M."/>
            <person name="Wilson R.K."/>
            <person name="Delehaunty K."/>
            <person name="Dooling D."/>
            <person name="Fronik C."/>
            <person name="Fulton L."/>
            <person name="Fulton B."/>
            <person name="Graves T."/>
            <person name="Minx P."/>
            <person name="Sodergren E."/>
            <person name="Birney E."/>
            <person name="Margulies E.H."/>
            <person name="Herrero J."/>
            <person name="Green E.D."/>
            <person name="Haussler D."/>
            <person name="Siepel A."/>
            <person name="Goldman N."/>
            <person name="Pollard K.S."/>
            <person name="Pedersen J.S."/>
            <person name="Lander E.S."/>
            <person name="Kellis M."/>
        </authorList>
    </citation>
    <scope>NUCLEOTIDE SEQUENCE [LARGE SCALE GENOMIC DNA]</scope>
    <source>
        <strain evidence="11">Thorbecke</strain>
    </source>
</reference>
<organism evidence="10 11">
    <name type="scientific">Oryctolagus cuniculus</name>
    <name type="common">Rabbit</name>
    <dbReference type="NCBI Taxonomy" id="9986"/>
    <lineage>
        <taxon>Eukaryota</taxon>
        <taxon>Metazoa</taxon>
        <taxon>Chordata</taxon>
        <taxon>Craniata</taxon>
        <taxon>Vertebrata</taxon>
        <taxon>Euteleostomi</taxon>
        <taxon>Mammalia</taxon>
        <taxon>Eutheria</taxon>
        <taxon>Euarchontoglires</taxon>
        <taxon>Glires</taxon>
        <taxon>Lagomorpha</taxon>
        <taxon>Leporidae</taxon>
        <taxon>Oryctolagus</taxon>
    </lineage>
</organism>
<evidence type="ECO:0000256" key="8">
    <source>
        <dbReference type="ARBA" id="ARBA00023157"/>
    </source>
</evidence>
<comment type="subcellular location">
    <subcellularLocation>
        <location evidence="2">Secreted</location>
    </subcellularLocation>
</comment>
<evidence type="ECO:0000256" key="6">
    <source>
        <dbReference type="ARBA" id="ARBA00022553"/>
    </source>
</evidence>
<dbReference type="PaxDb" id="9986-ENSOCUP00000001772"/>
<name>G1SGQ2_RABIT</name>
<dbReference type="eggNOG" id="ENOG502S7TB">
    <property type="taxonomic scope" value="Eukaryota"/>
</dbReference>
<keyword evidence="7" id="KW-0732">Signal</keyword>
<dbReference type="HOGENOM" id="CLU_115216_0_0_1"/>
<dbReference type="GeneTree" id="ENSGT00390000009001"/>
<keyword evidence="8" id="KW-1015">Disulfide bond</keyword>
<dbReference type="PANTHER" id="PTHR15444:SF4">
    <property type="entry name" value="SECRETED PHOSPHOPROTEIN 24"/>
    <property type="match status" value="1"/>
</dbReference>
<dbReference type="Pfam" id="PF07448">
    <property type="entry name" value="Spp-24"/>
    <property type="match status" value="1"/>
</dbReference>
<protein>
    <recommendedName>
        <fullName evidence="4">Secreted phosphoprotein 24</fullName>
    </recommendedName>
    <alternativeName>
        <fullName evidence="9">Secreted phosphoprotein 2</fullName>
    </alternativeName>
</protein>
<comment type="similarity">
    <text evidence="3">Belongs to the SPP2 family.</text>
</comment>
<dbReference type="GO" id="GO:0005576">
    <property type="term" value="C:extracellular region"/>
    <property type="evidence" value="ECO:0007669"/>
    <property type="project" value="UniProtKB-SubCell"/>
</dbReference>
<evidence type="ECO:0000256" key="1">
    <source>
        <dbReference type="ARBA" id="ARBA00002371"/>
    </source>
</evidence>
<sequence length="142" mass="15774">VLRCGLSPRPVRPDCRRVLVCPGFPVYDYEPASLREALRASVAKVNSQSLSPYLLRAFGSSLRRVNALDEDTVIMNLEFSLRETTCRADSGGDPSTCAFQRGYYVPTLTCRSTVQMSAEQVQGVWARCHWSSMSDSDSSEEV</sequence>
<keyword evidence="6" id="KW-0597">Phosphoprotein</keyword>
<evidence type="ECO:0000256" key="4">
    <source>
        <dbReference type="ARBA" id="ARBA00020365"/>
    </source>
</evidence>
<dbReference type="AlphaFoldDB" id="G1SGQ2"/>
<proteinExistence type="inferred from homology"/>
<dbReference type="GO" id="GO:0046849">
    <property type="term" value="P:bone remodeling"/>
    <property type="evidence" value="ECO:0007669"/>
    <property type="project" value="InterPro"/>
</dbReference>
<dbReference type="SUPFAM" id="SSF54403">
    <property type="entry name" value="Cystatin/monellin"/>
    <property type="match status" value="1"/>
</dbReference>
<evidence type="ECO:0000256" key="7">
    <source>
        <dbReference type="ARBA" id="ARBA00022729"/>
    </source>
</evidence>
<reference evidence="10" key="2">
    <citation type="submission" date="2025-08" db="UniProtKB">
        <authorList>
            <consortium name="Ensembl"/>
        </authorList>
    </citation>
    <scope>IDENTIFICATION</scope>
    <source>
        <strain evidence="10">Thorbecke</strain>
    </source>
</reference>